<keyword evidence="8" id="KW-0175">Coiled coil</keyword>
<sequence length="321" mass="36660">MEMDDDIVEMWTGEGKDKIVFDIIKTLPADECSSTSKHLSNTPTWTVHPDAAQLRVVYLEEHQKLVGEMNALGHEVDRQRRDMDIEELYMDQVRRQPVKYNEHEESVRALQQRLDNKRRTHKTARIRFLQLKRSVMLQQQSQFANLPCLNGTLQLRRLLGRGASSEVWQAYCLSTQTLLAVKLGSNIEYAANEYDNHKLVTANSSRYAVPVYSFAFTTFEHKTYAMMTMECLQLMALHNMAHGDLKPGNVLVRDTTAMTVQLTDFHLARSKSDAIVVGVNASPSYAPPEWYLMQSTEESCMARTSVCLPGTRWGPSRPRTS</sequence>
<feature type="binding site" evidence="6">
    <location>
        <position position="182"/>
    </location>
    <ligand>
        <name>ATP</name>
        <dbReference type="ChEBI" id="CHEBI:30616"/>
    </ligand>
</feature>
<keyword evidence="3 6" id="KW-0547">Nucleotide-binding</keyword>
<dbReference type="EMBL" id="KI913956">
    <property type="protein sequence ID" value="ETW05588.1"/>
    <property type="molecule type" value="Genomic_DNA"/>
</dbReference>
<dbReference type="InterPro" id="IPR000719">
    <property type="entry name" value="Prot_kinase_dom"/>
</dbReference>
<dbReference type="PROSITE" id="PS00108">
    <property type="entry name" value="PROTEIN_KINASE_ST"/>
    <property type="match status" value="1"/>
</dbReference>
<evidence type="ECO:0000313" key="10">
    <source>
        <dbReference type="EMBL" id="ETW05588.1"/>
    </source>
</evidence>
<evidence type="ECO:0000256" key="4">
    <source>
        <dbReference type="ARBA" id="ARBA00022777"/>
    </source>
</evidence>
<dbReference type="GO" id="GO:0004674">
    <property type="term" value="F:protein serine/threonine kinase activity"/>
    <property type="evidence" value="ECO:0007669"/>
    <property type="project" value="UniProtKB-KW"/>
</dbReference>
<dbReference type="RefSeq" id="XP_008865365.1">
    <property type="nucleotide sequence ID" value="XM_008867143.1"/>
</dbReference>
<keyword evidence="2" id="KW-0808">Transferase</keyword>
<proteinExistence type="inferred from homology"/>
<dbReference type="Pfam" id="PF00069">
    <property type="entry name" value="Pkinase"/>
    <property type="match status" value="1"/>
</dbReference>
<evidence type="ECO:0000256" key="6">
    <source>
        <dbReference type="PROSITE-ProRule" id="PRU10141"/>
    </source>
</evidence>
<reference evidence="10" key="1">
    <citation type="submission" date="2013-12" db="EMBL/GenBank/DDBJ databases">
        <title>The Genome Sequence of Aphanomyces invadans NJM9701.</title>
        <authorList>
            <consortium name="The Broad Institute Genomics Platform"/>
            <person name="Russ C."/>
            <person name="Tyler B."/>
            <person name="van West P."/>
            <person name="Dieguez-Uribeondo J."/>
            <person name="Young S.K."/>
            <person name="Zeng Q."/>
            <person name="Gargeya S."/>
            <person name="Fitzgerald M."/>
            <person name="Abouelleil A."/>
            <person name="Alvarado L."/>
            <person name="Chapman S.B."/>
            <person name="Gainer-Dewar J."/>
            <person name="Goldberg J."/>
            <person name="Griggs A."/>
            <person name="Gujja S."/>
            <person name="Hansen M."/>
            <person name="Howarth C."/>
            <person name="Imamovic A."/>
            <person name="Ireland A."/>
            <person name="Larimer J."/>
            <person name="McCowan C."/>
            <person name="Murphy C."/>
            <person name="Pearson M."/>
            <person name="Poon T.W."/>
            <person name="Priest M."/>
            <person name="Roberts A."/>
            <person name="Saif S."/>
            <person name="Shea T."/>
            <person name="Sykes S."/>
            <person name="Wortman J."/>
            <person name="Nusbaum C."/>
            <person name="Birren B."/>
        </authorList>
    </citation>
    <scope>NUCLEOTIDE SEQUENCE [LARGE SCALE GENOMIC DNA]</scope>
    <source>
        <strain evidence="10">NJM9701</strain>
    </source>
</reference>
<evidence type="ECO:0000256" key="8">
    <source>
        <dbReference type="SAM" id="Coils"/>
    </source>
</evidence>
<dbReference type="SMART" id="SM00220">
    <property type="entry name" value="S_TKc"/>
    <property type="match status" value="1"/>
</dbReference>
<dbReference type="GO" id="GO:0005524">
    <property type="term" value="F:ATP binding"/>
    <property type="evidence" value="ECO:0007669"/>
    <property type="project" value="UniProtKB-UniRule"/>
</dbReference>
<keyword evidence="1 7" id="KW-0723">Serine/threonine-protein kinase</keyword>
<name>A0A024UIZ6_9STRA</name>
<dbReference type="PROSITE" id="PS50011">
    <property type="entry name" value="PROTEIN_KINASE_DOM"/>
    <property type="match status" value="1"/>
</dbReference>
<comment type="similarity">
    <text evidence="7">Belongs to the protein kinase superfamily.</text>
</comment>
<keyword evidence="5 6" id="KW-0067">ATP-binding</keyword>
<dbReference type="PANTHER" id="PTHR22974">
    <property type="entry name" value="MIXED LINEAGE PROTEIN KINASE"/>
    <property type="match status" value="1"/>
</dbReference>
<dbReference type="VEuPathDB" id="FungiDB:H310_03332"/>
<dbReference type="PROSITE" id="PS00107">
    <property type="entry name" value="PROTEIN_KINASE_ATP"/>
    <property type="match status" value="1"/>
</dbReference>
<evidence type="ECO:0000256" key="5">
    <source>
        <dbReference type="ARBA" id="ARBA00022840"/>
    </source>
</evidence>
<dbReference type="OrthoDB" id="346907at2759"/>
<feature type="domain" description="Protein kinase" evidence="9">
    <location>
        <begin position="1"/>
        <end position="321"/>
    </location>
</feature>
<evidence type="ECO:0000256" key="1">
    <source>
        <dbReference type="ARBA" id="ARBA00022527"/>
    </source>
</evidence>
<organism evidence="10">
    <name type="scientific">Aphanomyces invadans</name>
    <dbReference type="NCBI Taxonomy" id="157072"/>
    <lineage>
        <taxon>Eukaryota</taxon>
        <taxon>Sar</taxon>
        <taxon>Stramenopiles</taxon>
        <taxon>Oomycota</taxon>
        <taxon>Saprolegniomycetes</taxon>
        <taxon>Saprolegniales</taxon>
        <taxon>Verrucalvaceae</taxon>
        <taxon>Aphanomyces</taxon>
    </lineage>
</organism>
<dbReference type="STRING" id="157072.A0A024UIZ6"/>
<accession>A0A024UIZ6</accession>
<dbReference type="Gene3D" id="1.10.510.10">
    <property type="entry name" value="Transferase(Phosphotransferase) domain 1"/>
    <property type="match status" value="1"/>
</dbReference>
<dbReference type="GO" id="GO:0005634">
    <property type="term" value="C:nucleus"/>
    <property type="evidence" value="ECO:0007669"/>
    <property type="project" value="TreeGrafter"/>
</dbReference>
<evidence type="ECO:0000259" key="9">
    <source>
        <dbReference type="PROSITE" id="PS50011"/>
    </source>
</evidence>
<dbReference type="PANTHER" id="PTHR22974:SF23">
    <property type="entry name" value="TOUSLED-LIKE KINASE, ISOFORM G"/>
    <property type="match status" value="1"/>
</dbReference>
<dbReference type="AlphaFoldDB" id="A0A024UIZ6"/>
<dbReference type="SUPFAM" id="SSF56112">
    <property type="entry name" value="Protein kinase-like (PK-like)"/>
    <property type="match status" value="1"/>
</dbReference>
<feature type="coiled-coil region" evidence="8">
    <location>
        <begin position="100"/>
        <end position="127"/>
    </location>
</feature>
<evidence type="ECO:0000256" key="2">
    <source>
        <dbReference type="ARBA" id="ARBA00022679"/>
    </source>
</evidence>
<gene>
    <name evidence="10" type="ORF">H310_03332</name>
</gene>
<dbReference type="InterPro" id="IPR017441">
    <property type="entry name" value="Protein_kinase_ATP_BS"/>
</dbReference>
<protein>
    <recommendedName>
        <fullName evidence="9">Protein kinase domain-containing protein</fullName>
    </recommendedName>
</protein>
<dbReference type="GO" id="GO:0007059">
    <property type="term" value="P:chromosome segregation"/>
    <property type="evidence" value="ECO:0007669"/>
    <property type="project" value="TreeGrafter"/>
</dbReference>
<dbReference type="InterPro" id="IPR011009">
    <property type="entry name" value="Kinase-like_dom_sf"/>
</dbReference>
<dbReference type="InterPro" id="IPR008271">
    <property type="entry name" value="Ser/Thr_kinase_AS"/>
</dbReference>
<evidence type="ECO:0000256" key="7">
    <source>
        <dbReference type="RuleBase" id="RU000304"/>
    </source>
</evidence>
<dbReference type="GeneID" id="20080382"/>
<keyword evidence="4" id="KW-0418">Kinase</keyword>
<dbReference type="GO" id="GO:0035556">
    <property type="term" value="P:intracellular signal transduction"/>
    <property type="evidence" value="ECO:0007669"/>
    <property type="project" value="TreeGrafter"/>
</dbReference>
<evidence type="ECO:0000256" key="3">
    <source>
        <dbReference type="ARBA" id="ARBA00022741"/>
    </source>
</evidence>